<dbReference type="PANTHER" id="PTHR46268:SF6">
    <property type="entry name" value="UNIVERSAL STRESS PROTEIN UP12"/>
    <property type="match status" value="1"/>
</dbReference>
<dbReference type="InterPro" id="IPR014729">
    <property type="entry name" value="Rossmann-like_a/b/a_fold"/>
</dbReference>
<protein>
    <submittedName>
        <fullName evidence="3">Universal stress protein</fullName>
    </submittedName>
</protein>
<dbReference type="PRINTS" id="PR01438">
    <property type="entry name" value="UNVRSLSTRESS"/>
</dbReference>
<evidence type="ECO:0000313" key="3">
    <source>
        <dbReference type="EMBL" id="PWG00778.1"/>
    </source>
</evidence>
<reference evidence="3 4" key="1">
    <citation type="journal article" date="2018" name="Int. J. Syst. Evol. Microbiol.">
        <title>Lactobacillus bambusae sp. nov., isolated from a traditional fermented Ma-bamboo shoots of Taiwan.</title>
        <authorList>
            <person name="Wang L.-T."/>
        </authorList>
    </citation>
    <scope>NUCLEOTIDE SEQUENCE [LARGE SCALE GENOMIC DNA]</scope>
    <source>
        <strain evidence="3 4">BS-W1</strain>
    </source>
</reference>
<dbReference type="CDD" id="cd00293">
    <property type="entry name" value="USP-like"/>
    <property type="match status" value="1"/>
</dbReference>
<evidence type="ECO:0000259" key="2">
    <source>
        <dbReference type="Pfam" id="PF00582"/>
    </source>
</evidence>
<accession>A0A2V1N298</accession>
<keyword evidence="4" id="KW-1185">Reference proteome</keyword>
<name>A0A2V1N298_9LACO</name>
<dbReference type="EMBL" id="QCXQ01000001">
    <property type="protein sequence ID" value="PWG00778.1"/>
    <property type="molecule type" value="Genomic_DNA"/>
</dbReference>
<dbReference type="OrthoDB" id="9777884at2"/>
<dbReference type="Proteomes" id="UP000245080">
    <property type="component" value="Unassembled WGS sequence"/>
</dbReference>
<gene>
    <name evidence="3" type="ORF">DCM90_00965</name>
</gene>
<dbReference type="RefSeq" id="WP_109249491.1">
    <property type="nucleotide sequence ID" value="NZ_QCXQ01000001.1"/>
</dbReference>
<dbReference type="AlphaFoldDB" id="A0A2V1N298"/>
<comment type="similarity">
    <text evidence="1">Belongs to the universal stress protein A family.</text>
</comment>
<evidence type="ECO:0000313" key="4">
    <source>
        <dbReference type="Proteomes" id="UP000245080"/>
    </source>
</evidence>
<dbReference type="InterPro" id="IPR006015">
    <property type="entry name" value="Universal_stress_UspA"/>
</dbReference>
<sequence>MYDKILVPLDQSHNADLALRHAIGLAKKFDSKLYLINVVDTERIAMYGTGMGYVDLTQDLRKQAKELLANRMEEVKSAGVAGEAILESGNPKATIAKTAPARYDIDLIVMGKSGTDALERIFIGSTTAYVVRHTDTNVLVIADDGEDE</sequence>
<dbReference type="PANTHER" id="PTHR46268">
    <property type="entry name" value="STRESS RESPONSE PROTEIN NHAX"/>
    <property type="match status" value="1"/>
</dbReference>
<comment type="caution">
    <text evidence="3">The sequence shown here is derived from an EMBL/GenBank/DDBJ whole genome shotgun (WGS) entry which is preliminary data.</text>
</comment>
<feature type="domain" description="UspA" evidence="2">
    <location>
        <begin position="1"/>
        <end position="141"/>
    </location>
</feature>
<dbReference type="InterPro" id="IPR006016">
    <property type="entry name" value="UspA"/>
</dbReference>
<dbReference type="SUPFAM" id="SSF52402">
    <property type="entry name" value="Adenine nucleotide alpha hydrolases-like"/>
    <property type="match status" value="1"/>
</dbReference>
<dbReference type="Gene3D" id="3.40.50.620">
    <property type="entry name" value="HUPs"/>
    <property type="match status" value="1"/>
</dbReference>
<dbReference type="Pfam" id="PF00582">
    <property type="entry name" value="Usp"/>
    <property type="match status" value="1"/>
</dbReference>
<organism evidence="3 4">
    <name type="scientific">Levilactobacillus bambusae</name>
    <dbReference type="NCBI Taxonomy" id="2024736"/>
    <lineage>
        <taxon>Bacteria</taxon>
        <taxon>Bacillati</taxon>
        <taxon>Bacillota</taxon>
        <taxon>Bacilli</taxon>
        <taxon>Lactobacillales</taxon>
        <taxon>Lactobacillaceae</taxon>
        <taxon>Levilactobacillus</taxon>
    </lineage>
</organism>
<evidence type="ECO:0000256" key="1">
    <source>
        <dbReference type="ARBA" id="ARBA00008791"/>
    </source>
</evidence>
<proteinExistence type="inferred from homology"/>